<dbReference type="InterPro" id="IPR000683">
    <property type="entry name" value="Gfo/Idh/MocA-like_OxRdtase_N"/>
</dbReference>
<reference evidence="3" key="1">
    <citation type="journal article" date="2023" name="Commun. Biol.">
        <title>Genome analysis of Parmales, the sister group of diatoms, reveals the evolutionary specialization of diatoms from phago-mixotrophs to photoautotrophs.</title>
        <authorList>
            <person name="Ban H."/>
            <person name="Sato S."/>
            <person name="Yoshikawa S."/>
            <person name="Yamada K."/>
            <person name="Nakamura Y."/>
            <person name="Ichinomiya M."/>
            <person name="Sato N."/>
            <person name="Blanc-Mathieu R."/>
            <person name="Endo H."/>
            <person name="Kuwata A."/>
            <person name="Ogata H."/>
        </authorList>
    </citation>
    <scope>NUCLEOTIDE SEQUENCE [LARGE SCALE GENOMIC DNA]</scope>
</reference>
<dbReference type="PANTHER" id="PTHR42840:SF6">
    <property type="entry name" value="BINDING ROSSMANN FOLD OXIDOREDUCTASE, PUTATIVE (AFU_ORTHOLOGUE AFUA_3G11930)-RELATED"/>
    <property type="match status" value="1"/>
</dbReference>
<organism evidence="2 3">
    <name type="scientific">Triparma columacea</name>
    <dbReference type="NCBI Taxonomy" id="722753"/>
    <lineage>
        <taxon>Eukaryota</taxon>
        <taxon>Sar</taxon>
        <taxon>Stramenopiles</taxon>
        <taxon>Ochrophyta</taxon>
        <taxon>Bolidophyceae</taxon>
        <taxon>Parmales</taxon>
        <taxon>Triparmaceae</taxon>
        <taxon>Triparma</taxon>
    </lineage>
</organism>
<dbReference type="OrthoDB" id="64915at2759"/>
<proteinExistence type="predicted"/>
<evidence type="ECO:0000259" key="1">
    <source>
        <dbReference type="Pfam" id="PF01408"/>
    </source>
</evidence>
<dbReference type="AlphaFoldDB" id="A0A9W7FZL0"/>
<dbReference type="SUPFAM" id="SSF51735">
    <property type="entry name" value="NAD(P)-binding Rossmann-fold domains"/>
    <property type="match status" value="1"/>
</dbReference>
<gene>
    <name evidence="2" type="ORF">TrCOL_g1087</name>
</gene>
<dbReference type="Gene3D" id="3.40.50.720">
    <property type="entry name" value="NAD(P)-binding Rossmann-like Domain"/>
    <property type="match status" value="1"/>
</dbReference>
<name>A0A9W7FZL0_9STRA</name>
<evidence type="ECO:0000313" key="2">
    <source>
        <dbReference type="EMBL" id="GMI29545.1"/>
    </source>
</evidence>
<dbReference type="InterPro" id="IPR036291">
    <property type="entry name" value="NAD(P)-bd_dom_sf"/>
</dbReference>
<dbReference type="PANTHER" id="PTHR42840">
    <property type="entry name" value="NAD(P)-BINDING ROSSMANN-FOLD SUPERFAMILY PROTEIN-RELATED"/>
    <property type="match status" value="1"/>
</dbReference>
<dbReference type="GO" id="GO:0000166">
    <property type="term" value="F:nucleotide binding"/>
    <property type="evidence" value="ECO:0007669"/>
    <property type="project" value="InterPro"/>
</dbReference>
<dbReference type="GO" id="GO:0006740">
    <property type="term" value="P:NADPH regeneration"/>
    <property type="evidence" value="ECO:0007669"/>
    <property type="project" value="TreeGrafter"/>
</dbReference>
<dbReference type="GO" id="GO:0005737">
    <property type="term" value="C:cytoplasm"/>
    <property type="evidence" value="ECO:0007669"/>
    <property type="project" value="TreeGrafter"/>
</dbReference>
<keyword evidence="3" id="KW-1185">Reference proteome</keyword>
<protein>
    <recommendedName>
        <fullName evidence="1">Gfo/Idh/MocA-like oxidoreductase N-terminal domain-containing protein</fullName>
    </recommendedName>
</protein>
<evidence type="ECO:0000313" key="3">
    <source>
        <dbReference type="Proteomes" id="UP001165065"/>
    </source>
</evidence>
<sequence length="416" mass="45819">MPINVLMCGTGEYTTGYTAAGASKSDKGAGVVALTMFDLREKGIVDRIAMVGVNGKKFPQIRDHMKNMIEKPYGLNITCDTFPSDDTVDPLAYVQAASTFGKGDVAIIFTPDDTHFDIAKCCAERGMHVLVTKPIVKTLEDHLELSRLSALHSSLIGVEVHKRYDPLYNDAKDRLQLLGPLQYMSAYMSQPKAQLSTFKAWAGKSSDISYYLNSHHVDFTEWVFHGRARPVRVTAHSSSGVAISLGVPTEDSITLTTTWENLPSKNVGTCVYTASWIAPPSDVHSQQRFFMQCAEGEVNIDQAHRGFTCSTDDKGFASCNPLFMKYTPKNGKFAGQETYGYKSFSIFIDSCASVNAGETTLADYDKGEFPSVNSTMQGTAILEAGRMSLDNDNVSFDIVYEGDSMRPVEIKKHEYK</sequence>
<dbReference type="EMBL" id="BRYA01000684">
    <property type="protein sequence ID" value="GMI29545.1"/>
    <property type="molecule type" value="Genomic_DNA"/>
</dbReference>
<dbReference type="Pfam" id="PF01408">
    <property type="entry name" value="GFO_IDH_MocA"/>
    <property type="match status" value="1"/>
</dbReference>
<dbReference type="GO" id="GO:0016491">
    <property type="term" value="F:oxidoreductase activity"/>
    <property type="evidence" value="ECO:0007669"/>
    <property type="project" value="TreeGrafter"/>
</dbReference>
<dbReference type="Gene3D" id="3.30.360.10">
    <property type="entry name" value="Dihydrodipicolinate Reductase, domain 2"/>
    <property type="match status" value="1"/>
</dbReference>
<comment type="caution">
    <text evidence="2">The sequence shown here is derived from an EMBL/GenBank/DDBJ whole genome shotgun (WGS) entry which is preliminary data.</text>
</comment>
<dbReference type="Proteomes" id="UP001165065">
    <property type="component" value="Unassembled WGS sequence"/>
</dbReference>
<accession>A0A9W7FZL0</accession>
<feature type="domain" description="Gfo/Idh/MocA-like oxidoreductase N-terminal" evidence="1">
    <location>
        <begin position="80"/>
        <end position="155"/>
    </location>
</feature>